<reference evidence="2" key="1">
    <citation type="submission" date="2016-11" db="UniProtKB">
        <authorList>
            <consortium name="WormBaseParasite"/>
        </authorList>
    </citation>
    <scope>IDENTIFICATION</scope>
</reference>
<accession>A0A1I7XU00</accession>
<name>A0A1I7XU00_HETBA</name>
<dbReference type="AlphaFoldDB" id="A0A1I7XU00"/>
<dbReference type="Proteomes" id="UP000095283">
    <property type="component" value="Unplaced"/>
</dbReference>
<organism evidence="1 2">
    <name type="scientific">Heterorhabditis bacteriophora</name>
    <name type="common">Entomopathogenic nematode worm</name>
    <dbReference type="NCBI Taxonomy" id="37862"/>
    <lineage>
        <taxon>Eukaryota</taxon>
        <taxon>Metazoa</taxon>
        <taxon>Ecdysozoa</taxon>
        <taxon>Nematoda</taxon>
        <taxon>Chromadorea</taxon>
        <taxon>Rhabditida</taxon>
        <taxon>Rhabditina</taxon>
        <taxon>Rhabditomorpha</taxon>
        <taxon>Strongyloidea</taxon>
        <taxon>Heterorhabditidae</taxon>
        <taxon>Heterorhabditis</taxon>
    </lineage>
</organism>
<evidence type="ECO:0000313" key="1">
    <source>
        <dbReference type="Proteomes" id="UP000095283"/>
    </source>
</evidence>
<evidence type="ECO:0000313" key="2">
    <source>
        <dbReference type="WBParaSite" id="Hba_21001"/>
    </source>
</evidence>
<dbReference type="WBParaSite" id="Hba_21001">
    <property type="protein sequence ID" value="Hba_21001"/>
    <property type="gene ID" value="Hba_21001"/>
</dbReference>
<sequence>MFFSGICRVARQRGVQIKNECAQVTDLPSEADELIEQHFKRCRKSNIDIIICLTREKKDSVHGMGKFYHN</sequence>
<keyword evidence="1" id="KW-1185">Reference proteome</keyword>
<protein>
    <submittedName>
        <fullName evidence="2">Resolvase/invertase-type recombinase catalytic domain-containing protein</fullName>
    </submittedName>
</protein>
<proteinExistence type="predicted"/>